<dbReference type="OrthoDB" id="426235at2759"/>
<feature type="domain" description="STAS" evidence="6">
    <location>
        <begin position="1"/>
        <end position="80"/>
    </location>
</feature>
<evidence type="ECO:0000256" key="3">
    <source>
        <dbReference type="ARBA" id="ARBA00022723"/>
    </source>
</evidence>
<organism evidence="7 8">
    <name type="scientific">Apolygus lucorum</name>
    <name type="common">Small green plant bug</name>
    <name type="synonym">Lygocoris lucorum</name>
    <dbReference type="NCBI Taxonomy" id="248454"/>
    <lineage>
        <taxon>Eukaryota</taxon>
        <taxon>Metazoa</taxon>
        <taxon>Ecdysozoa</taxon>
        <taxon>Arthropoda</taxon>
        <taxon>Hexapoda</taxon>
        <taxon>Insecta</taxon>
        <taxon>Pterygota</taxon>
        <taxon>Neoptera</taxon>
        <taxon>Paraneoptera</taxon>
        <taxon>Hemiptera</taxon>
        <taxon>Heteroptera</taxon>
        <taxon>Panheteroptera</taxon>
        <taxon>Cimicomorpha</taxon>
        <taxon>Miridae</taxon>
        <taxon>Mirini</taxon>
        <taxon>Apolygus</taxon>
    </lineage>
</organism>
<evidence type="ECO:0000256" key="1">
    <source>
        <dbReference type="ARBA" id="ARBA00001946"/>
    </source>
</evidence>
<evidence type="ECO:0000256" key="5">
    <source>
        <dbReference type="ARBA" id="ARBA00039666"/>
    </source>
</evidence>
<keyword evidence="8" id="KW-1185">Reference proteome</keyword>
<evidence type="ECO:0000256" key="4">
    <source>
        <dbReference type="ARBA" id="ARBA00022842"/>
    </source>
</evidence>
<keyword evidence="4" id="KW-0460">Magnesium</keyword>
<dbReference type="PANTHER" id="PTHR19288">
    <property type="entry name" value="4-NITROPHENYLPHOSPHATASE-RELATED"/>
    <property type="match status" value="1"/>
</dbReference>
<dbReference type="InterPro" id="IPR036412">
    <property type="entry name" value="HAD-like_sf"/>
</dbReference>
<dbReference type="GO" id="GO:0005737">
    <property type="term" value="C:cytoplasm"/>
    <property type="evidence" value="ECO:0007669"/>
    <property type="project" value="TreeGrafter"/>
</dbReference>
<name>A0A8S9WQE7_APOLU</name>
<evidence type="ECO:0000313" key="8">
    <source>
        <dbReference type="Proteomes" id="UP000466442"/>
    </source>
</evidence>
<dbReference type="AlphaFoldDB" id="A0A8S9WQE7"/>
<proteinExistence type="inferred from homology"/>
<dbReference type="InterPro" id="IPR006355">
    <property type="entry name" value="LHPP/HDHD2"/>
</dbReference>
<keyword evidence="3" id="KW-0479">Metal-binding</keyword>
<evidence type="ECO:0000256" key="2">
    <source>
        <dbReference type="ARBA" id="ARBA00007958"/>
    </source>
</evidence>
<accession>A0A8S9WQE7</accession>
<comment type="caution">
    <text evidence="7">The sequence shown here is derived from an EMBL/GenBank/DDBJ whole genome shotgun (WGS) entry which is preliminary data.</text>
</comment>
<dbReference type="CDD" id="cd07509">
    <property type="entry name" value="HAD_PPase"/>
    <property type="match status" value="1"/>
</dbReference>
<comment type="cofactor">
    <cofactor evidence="1">
        <name>Mg(2+)</name>
        <dbReference type="ChEBI" id="CHEBI:18420"/>
    </cofactor>
</comment>
<dbReference type="PROSITE" id="PS50801">
    <property type="entry name" value="STAS"/>
    <property type="match status" value="1"/>
</dbReference>
<dbReference type="NCBIfam" id="TIGR01460">
    <property type="entry name" value="HAD-SF-IIA"/>
    <property type="match status" value="1"/>
</dbReference>
<dbReference type="PANTHER" id="PTHR19288:SF46">
    <property type="entry name" value="HALOACID DEHALOGENASE-LIKE HYDROLASE DOMAIN-CONTAINING PROTEIN 2"/>
    <property type="match status" value="1"/>
</dbReference>
<comment type="similarity">
    <text evidence="2">Belongs to the HAD-like hydrolase superfamily.</text>
</comment>
<dbReference type="Pfam" id="PF13344">
    <property type="entry name" value="Hydrolase_6"/>
    <property type="match status" value="1"/>
</dbReference>
<dbReference type="GO" id="GO:0046872">
    <property type="term" value="F:metal ion binding"/>
    <property type="evidence" value="ECO:0007669"/>
    <property type="project" value="UniProtKB-KW"/>
</dbReference>
<dbReference type="InterPro" id="IPR006357">
    <property type="entry name" value="HAD-SF_hydro_IIA"/>
</dbReference>
<protein>
    <recommendedName>
        <fullName evidence="5">Haloacid dehalogenase-like hydrolase domain-containing protein 2</fullName>
    </recommendedName>
</protein>
<dbReference type="Pfam" id="PF13242">
    <property type="entry name" value="Hydrolase_like"/>
    <property type="match status" value="1"/>
</dbReference>
<dbReference type="GO" id="GO:0016791">
    <property type="term" value="F:phosphatase activity"/>
    <property type="evidence" value="ECO:0007669"/>
    <property type="project" value="InterPro"/>
</dbReference>
<sequence>MKKVEAVLIDLSGTLHIENTATPNAVEALKRLRASRVKIKFVTNTTKESKTVLYQRLKKLGFDISQEEIFTSLSAANDLIKKDQLKPMLIVDDAALEDFSDVSKFDGKPDSVVVGLAPEKFNRPVLNEALRLLLSGGKLVAIHQGRYYKTSSGLSLGPGPFVKLLEYAAGVEAVTVGKPNVEFFKAALEDLGVADPTTAFMIGDDVRDDIDGAQRLGLKGCLVQTGKYRSGDETKISPPPDLVLGDFSNAVDQILSHIGQS</sequence>
<evidence type="ECO:0000313" key="7">
    <source>
        <dbReference type="EMBL" id="KAF6198348.1"/>
    </source>
</evidence>
<dbReference type="Proteomes" id="UP000466442">
    <property type="component" value="Linkage Group LG16"/>
</dbReference>
<dbReference type="EMBL" id="WIXP02000016">
    <property type="protein sequence ID" value="KAF6198348.1"/>
    <property type="molecule type" value="Genomic_DNA"/>
</dbReference>
<dbReference type="NCBIfam" id="TIGR01458">
    <property type="entry name" value="HAD-SF-IIA-hyp3"/>
    <property type="match status" value="1"/>
</dbReference>
<dbReference type="InterPro" id="IPR023214">
    <property type="entry name" value="HAD_sf"/>
</dbReference>
<gene>
    <name evidence="7" type="ORF">GE061_008096</name>
</gene>
<dbReference type="InterPro" id="IPR002645">
    <property type="entry name" value="STAS_dom"/>
</dbReference>
<evidence type="ECO:0000259" key="6">
    <source>
        <dbReference type="PROSITE" id="PS50801"/>
    </source>
</evidence>
<dbReference type="Gene3D" id="3.40.50.1000">
    <property type="entry name" value="HAD superfamily/HAD-like"/>
    <property type="match status" value="2"/>
</dbReference>
<reference evidence="7" key="1">
    <citation type="journal article" date="2021" name="Mol. Ecol. Resour.">
        <title>Apolygus lucorum genome provides insights into omnivorousness and mesophyll feeding.</title>
        <authorList>
            <person name="Liu Y."/>
            <person name="Liu H."/>
            <person name="Wang H."/>
            <person name="Huang T."/>
            <person name="Liu B."/>
            <person name="Yang B."/>
            <person name="Yin L."/>
            <person name="Li B."/>
            <person name="Zhang Y."/>
            <person name="Zhang S."/>
            <person name="Jiang F."/>
            <person name="Zhang X."/>
            <person name="Ren Y."/>
            <person name="Wang B."/>
            <person name="Wang S."/>
            <person name="Lu Y."/>
            <person name="Wu K."/>
            <person name="Fan W."/>
            <person name="Wang G."/>
        </authorList>
    </citation>
    <scope>NUCLEOTIDE SEQUENCE</scope>
    <source>
        <strain evidence="7">12Hb</strain>
    </source>
</reference>
<dbReference type="SUPFAM" id="SSF56784">
    <property type="entry name" value="HAD-like"/>
    <property type="match status" value="1"/>
</dbReference>